<reference evidence="1 2" key="1">
    <citation type="submission" date="2017-05" db="EMBL/GenBank/DDBJ databases">
        <title>Whole genome sequence of Pseudomonas putida isolate 1312 commercialized as a biostimulant.</title>
        <authorList>
            <person name="Crovadore J."/>
            <person name="Blanc P."/>
            <person name="Chablais R."/>
            <person name="Cochard B."/>
            <person name="Grizard D."/>
            <person name="Lefort F."/>
        </authorList>
    </citation>
    <scope>NUCLEOTIDE SEQUENCE [LARGE SCALE GENOMIC DNA]</scope>
    <source>
        <strain evidence="1 2">1312</strain>
    </source>
</reference>
<dbReference type="AlphaFoldDB" id="A0A1Y3LJF9"/>
<accession>A0A1Y3LJF9</accession>
<name>A0A1Y3LJF9_PSEPU</name>
<sequence length="64" mass="7069">MGKSSQTSEWAVIAWKTLECREDLAVDVGFLRAGSAYSRVNPLPQGLHCFRNLYGTCGSGFTRE</sequence>
<dbReference type="Proteomes" id="UP000196082">
    <property type="component" value="Unassembled WGS sequence"/>
</dbReference>
<evidence type="ECO:0000313" key="1">
    <source>
        <dbReference type="EMBL" id="OUM36290.1"/>
    </source>
</evidence>
<dbReference type="EMBL" id="NFSB01000063">
    <property type="protein sequence ID" value="OUM36290.1"/>
    <property type="molecule type" value="Genomic_DNA"/>
</dbReference>
<comment type="caution">
    <text evidence="1">The sequence shown here is derived from an EMBL/GenBank/DDBJ whole genome shotgun (WGS) entry which is preliminary data.</text>
</comment>
<proteinExistence type="predicted"/>
<gene>
    <name evidence="1" type="ORF">B8W72_07010</name>
</gene>
<evidence type="ECO:0000313" key="2">
    <source>
        <dbReference type="Proteomes" id="UP000196082"/>
    </source>
</evidence>
<organism evidence="1 2">
    <name type="scientific">Pseudomonas putida</name>
    <name type="common">Arthrobacter siderocapsulatus</name>
    <dbReference type="NCBI Taxonomy" id="303"/>
    <lineage>
        <taxon>Bacteria</taxon>
        <taxon>Pseudomonadati</taxon>
        <taxon>Pseudomonadota</taxon>
        <taxon>Gammaproteobacteria</taxon>
        <taxon>Pseudomonadales</taxon>
        <taxon>Pseudomonadaceae</taxon>
        <taxon>Pseudomonas</taxon>
    </lineage>
</organism>
<protein>
    <submittedName>
        <fullName evidence="1">Uncharacterized protein</fullName>
    </submittedName>
</protein>